<dbReference type="Gene3D" id="3.40.1110.10">
    <property type="entry name" value="Calcium-transporting ATPase, cytoplasmic domain N"/>
    <property type="match status" value="1"/>
</dbReference>
<evidence type="ECO:0000256" key="3">
    <source>
        <dbReference type="ARBA" id="ARBA00022448"/>
    </source>
</evidence>
<dbReference type="NCBIfam" id="TIGR01511">
    <property type="entry name" value="ATPase-IB1_Cu"/>
    <property type="match status" value="1"/>
</dbReference>
<feature type="transmembrane region" description="Helical" evidence="15">
    <location>
        <begin position="773"/>
        <end position="792"/>
    </location>
</feature>
<keyword evidence="12 15" id="KW-1133">Transmembrane helix</keyword>
<keyword evidence="7 15" id="KW-0479">Metal-binding</keyword>
<dbReference type="InterPro" id="IPR021993">
    <property type="entry name" value="ATPase-cat-bd"/>
</dbReference>
<dbReference type="InterPro" id="IPR023298">
    <property type="entry name" value="ATPase_P-typ_TM_dom_sf"/>
</dbReference>
<keyword evidence="8 15" id="KW-0547">Nucleotide-binding</keyword>
<evidence type="ECO:0000259" key="16">
    <source>
        <dbReference type="PROSITE" id="PS50846"/>
    </source>
</evidence>
<feature type="transmembrane region" description="Helical" evidence="15">
    <location>
        <begin position="190"/>
        <end position="210"/>
    </location>
</feature>
<name>A0ABT7DVU6_9NEIS</name>
<comment type="subcellular location">
    <subcellularLocation>
        <location evidence="1">Cell membrane</location>
        <topology evidence="1">Multi-pass membrane protein</topology>
    </subcellularLocation>
</comment>
<evidence type="ECO:0000256" key="14">
    <source>
        <dbReference type="ARBA" id="ARBA00023136"/>
    </source>
</evidence>
<dbReference type="InterPro" id="IPR036412">
    <property type="entry name" value="HAD-like_sf"/>
</dbReference>
<keyword evidence="6 15" id="KW-0812">Transmembrane</keyword>
<evidence type="ECO:0000256" key="9">
    <source>
        <dbReference type="ARBA" id="ARBA00022840"/>
    </source>
</evidence>
<evidence type="ECO:0000256" key="5">
    <source>
        <dbReference type="ARBA" id="ARBA00022553"/>
    </source>
</evidence>
<keyword evidence="4 15" id="KW-1003">Cell membrane</keyword>
<accession>A0ABT7DVU6</accession>
<feature type="transmembrane region" description="Helical" evidence="15">
    <location>
        <begin position="439"/>
        <end position="458"/>
    </location>
</feature>
<proteinExistence type="inferred from homology"/>
<dbReference type="InterPro" id="IPR023214">
    <property type="entry name" value="HAD_sf"/>
</dbReference>
<dbReference type="Pfam" id="PF12156">
    <property type="entry name" value="ATPase-cat_bd"/>
    <property type="match status" value="1"/>
</dbReference>
<dbReference type="InterPro" id="IPR006121">
    <property type="entry name" value="HMA_dom"/>
</dbReference>
<keyword evidence="14 15" id="KW-0472">Membrane</keyword>
<keyword evidence="9 15" id="KW-0067">ATP-binding</keyword>
<feature type="transmembrane region" description="Helical" evidence="15">
    <location>
        <begin position="470"/>
        <end position="498"/>
    </location>
</feature>
<keyword evidence="10" id="KW-0460">Magnesium</keyword>
<dbReference type="InterPro" id="IPR001757">
    <property type="entry name" value="P_typ_ATPase"/>
</dbReference>
<dbReference type="Gene3D" id="3.40.50.1000">
    <property type="entry name" value="HAD superfamily/HAD-like"/>
    <property type="match status" value="1"/>
</dbReference>
<feature type="transmembrane region" description="Helical" evidence="15">
    <location>
        <begin position="255"/>
        <end position="277"/>
    </location>
</feature>
<protein>
    <submittedName>
        <fullName evidence="17">Heavy metal translocating P-type ATPase</fullName>
    </submittedName>
</protein>
<dbReference type="PANTHER" id="PTHR43520">
    <property type="entry name" value="ATP7, ISOFORM B"/>
    <property type="match status" value="1"/>
</dbReference>
<feature type="domain" description="HMA" evidence="16">
    <location>
        <begin position="102"/>
        <end position="168"/>
    </location>
</feature>
<evidence type="ECO:0000313" key="18">
    <source>
        <dbReference type="Proteomes" id="UP001172778"/>
    </source>
</evidence>
<dbReference type="SUPFAM" id="SSF81653">
    <property type="entry name" value="Calcium ATPase, transduction domain A"/>
    <property type="match status" value="1"/>
</dbReference>
<dbReference type="PANTHER" id="PTHR43520:SF5">
    <property type="entry name" value="CATION-TRANSPORTING P-TYPE ATPASE-RELATED"/>
    <property type="match status" value="1"/>
</dbReference>
<dbReference type="PROSITE" id="PS00154">
    <property type="entry name" value="ATPASE_E1_E2"/>
    <property type="match status" value="1"/>
</dbReference>
<dbReference type="PRINTS" id="PR00119">
    <property type="entry name" value="CATATPASE"/>
</dbReference>
<dbReference type="InterPro" id="IPR027256">
    <property type="entry name" value="P-typ_ATPase_IB"/>
</dbReference>
<evidence type="ECO:0000313" key="17">
    <source>
        <dbReference type="EMBL" id="MDK2124186.1"/>
    </source>
</evidence>
<gene>
    <name evidence="17" type="ORF">PZA18_09015</name>
</gene>
<evidence type="ECO:0000256" key="8">
    <source>
        <dbReference type="ARBA" id="ARBA00022741"/>
    </source>
</evidence>
<dbReference type="Pfam" id="PF00122">
    <property type="entry name" value="E1-E2_ATPase"/>
    <property type="match status" value="1"/>
</dbReference>
<evidence type="ECO:0000256" key="10">
    <source>
        <dbReference type="ARBA" id="ARBA00022842"/>
    </source>
</evidence>
<dbReference type="Gene3D" id="3.30.70.100">
    <property type="match status" value="1"/>
</dbReference>
<dbReference type="PROSITE" id="PS50846">
    <property type="entry name" value="HMA_2"/>
    <property type="match status" value="1"/>
</dbReference>
<evidence type="ECO:0000256" key="7">
    <source>
        <dbReference type="ARBA" id="ARBA00022723"/>
    </source>
</evidence>
<keyword evidence="13" id="KW-0406">Ion transport</keyword>
<organism evidence="17 18">
    <name type="scientific">Parachitinimonas caeni</name>
    <dbReference type="NCBI Taxonomy" id="3031301"/>
    <lineage>
        <taxon>Bacteria</taxon>
        <taxon>Pseudomonadati</taxon>
        <taxon>Pseudomonadota</taxon>
        <taxon>Betaproteobacteria</taxon>
        <taxon>Neisseriales</taxon>
        <taxon>Chitinibacteraceae</taxon>
        <taxon>Parachitinimonas</taxon>
    </lineage>
</organism>
<dbReference type="SUPFAM" id="SSF55008">
    <property type="entry name" value="HMA, heavy metal-associated domain"/>
    <property type="match status" value="1"/>
</dbReference>
<dbReference type="InterPro" id="IPR059000">
    <property type="entry name" value="ATPase_P-type_domA"/>
</dbReference>
<comment type="similarity">
    <text evidence="2 15">Belongs to the cation transport ATPase (P-type) (TC 3.A.3) family. Type IB subfamily.</text>
</comment>
<dbReference type="Pfam" id="PF00702">
    <property type="entry name" value="Hydrolase"/>
    <property type="match status" value="1"/>
</dbReference>
<keyword evidence="3" id="KW-0813">Transport</keyword>
<dbReference type="InterPro" id="IPR036163">
    <property type="entry name" value="HMA_dom_sf"/>
</dbReference>
<sequence length="828" mass="87783">MQTDTSSPNSQCFHCGLPVPADAQTPPTYPIQYRQQTRAACCAGCQAVASTIIESGLDQYYAQRDTLPSRSDPLPAELTNTLKLYDQREVQASFVRDEGNAREAALILEGITCAACVWLNERHLTSLPGVLEVGINYSTHRARIRWDENQIKLSDILAAVASIGYRAHPYDPGRHEQLAQQERRSALNRLWIAGLSMMQVMMYAVPVYLAGAGTIEADMERLMRWASLILTLPVVVYSCWPFYLGVWRDAKARRVGMDAPVTLGVLAAFIASVHATVVGRGEVYFDSVSMFVFLLLGGRYLEMVARRKAGAAAEALIKLIPAFAHRLLGFPANREPDTVTVASLKAGDILLVKPGETFPADGEVLEGRSSANESLLTGESRPIAKTEGASVIGGAINLDSPLIIRATQVGQDTQLSAIVRLLDRAMGDKPRLAQLADRVAAHFVLVLLIIAAIGYGYWHGVAPEHALPITVAVLVISCPCALSLATPAALTAATGWLAGEGLLVTRGHALESLAHVTDAVFDKTGTLTHGEPRVLATLPLAMPEGPARELAAALEAASEHPLAKAIRHGIEVPALAISDVANHPGAGIEACLDGQRLRIGHPRFVADGCAEAPPPALSGWQTAHTIVALANESQWLAAFALGDGIRPEAADALQRLRTIHPGITLHLVSGDASGPVLAVAGELGIPHQRAEQTPAGKLEYVQNLQAHGRRVLMVGDGINDAPVLAAADVSIAVAGGADLAQTTGDLVLIGHLGAIADGVTLGRRTRTIIAQNLWWSLGYNLVAIPFALSGLVTPWLASLGMAGSSLLVVVNALRLAKPGYSTTKPRSG</sequence>
<dbReference type="CDD" id="cd02079">
    <property type="entry name" value="P-type_ATPase_HM"/>
    <property type="match status" value="1"/>
</dbReference>
<evidence type="ECO:0000256" key="6">
    <source>
        <dbReference type="ARBA" id="ARBA00022692"/>
    </source>
</evidence>
<reference evidence="17" key="1">
    <citation type="submission" date="2023-03" db="EMBL/GenBank/DDBJ databases">
        <title>Chitinimonas shenzhenensis gen. nov., sp. nov., a novel member of family Burkholderiaceae isolated from activated sludge collected in Shen Zhen, China.</title>
        <authorList>
            <person name="Wang X."/>
        </authorList>
    </citation>
    <scope>NUCLEOTIDE SEQUENCE</scope>
    <source>
        <strain evidence="17">DQS-5</strain>
    </source>
</reference>
<dbReference type="InterPro" id="IPR023299">
    <property type="entry name" value="ATPase_P-typ_cyto_dom_N"/>
</dbReference>
<dbReference type="InterPro" id="IPR018303">
    <property type="entry name" value="ATPase_P-typ_P_site"/>
</dbReference>
<keyword evidence="18" id="KW-1185">Reference proteome</keyword>
<evidence type="ECO:0000256" key="15">
    <source>
        <dbReference type="RuleBase" id="RU362081"/>
    </source>
</evidence>
<evidence type="ECO:0000256" key="2">
    <source>
        <dbReference type="ARBA" id="ARBA00006024"/>
    </source>
</evidence>
<dbReference type="NCBIfam" id="TIGR01494">
    <property type="entry name" value="ATPase_P-type"/>
    <property type="match status" value="1"/>
</dbReference>
<dbReference type="Pfam" id="PF00403">
    <property type="entry name" value="HMA"/>
    <property type="match status" value="1"/>
</dbReference>
<dbReference type="RefSeq" id="WP_284100496.1">
    <property type="nucleotide sequence ID" value="NZ_JARRAF010000008.1"/>
</dbReference>
<dbReference type="SUPFAM" id="SSF56784">
    <property type="entry name" value="HAD-like"/>
    <property type="match status" value="1"/>
</dbReference>
<evidence type="ECO:0000256" key="11">
    <source>
        <dbReference type="ARBA" id="ARBA00022967"/>
    </source>
</evidence>
<evidence type="ECO:0000256" key="4">
    <source>
        <dbReference type="ARBA" id="ARBA00022475"/>
    </source>
</evidence>
<comment type="caution">
    <text evidence="17">The sequence shown here is derived from an EMBL/GenBank/DDBJ whole genome shotgun (WGS) entry which is preliminary data.</text>
</comment>
<feature type="transmembrane region" description="Helical" evidence="15">
    <location>
        <begin position="283"/>
        <end position="301"/>
    </location>
</feature>
<dbReference type="InterPro" id="IPR008250">
    <property type="entry name" value="ATPase_P-typ_transduc_dom_A_sf"/>
</dbReference>
<dbReference type="EMBL" id="JARRAF010000008">
    <property type="protein sequence ID" value="MDK2124186.1"/>
    <property type="molecule type" value="Genomic_DNA"/>
</dbReference>
<dbReference type="SUPFAM" id="SSF81665">
    <property type="entry name" value="Calcium ATPase, transmembrane domain M"/>
    <property type="match status" value="1"/>
</dbReference>
<dbReference type="Proteomes" id="UP001172778">
    <property type="component" value="Unassembled WGS sequence"/>
</dbReference>
<keyword evidence="5" id="KW-0597">Phosphoprotein</keyword>
<evidence type="ECO:0000256" key="1">
    <source>
        <dbReference type="ARBA" id="ARBA00004651"/>
    </source>
</evidence>
<keyword evidence="11" id="KW-1278">Translocase</keyword>
<evidence type="ECO:0000256" key="12">
    <source>
        <dbReference type="ARBA" id="ARBA00022989"/>
    </source>
</evidence>
<dbReference type="CDD" id="cd00371">
    <property type="entry name" value="HMA"/>
    <property type="match status" value="1"/>
</dbReference>
<dbReference type="NCBIfam" id="TIGR01525">
    <property type="entry name" value="ATPase-IB_hvy"/>
    <property type="match status" value="1"/>
</dbReference>
<evidence type="ECO:0000256" key="13">
    <source>
        <dbReference type="ARBA" id="ARBA00023065"/>
    </source>
</evidence>
<feature type="transmembrane region" description="Helical" evidence="15">
    <location>
        <begin position="222"/>
        <end position="243"/>
    </location>
</feature>
<dbReference type="Gene3D" id="2.70.150.10">
    <property type="entry name" value="Calcium-transporting ATPase, cytoplasmic transduction domain A"/>
    <property type="match status" value="1"/>
</dbReference>